<dbReference type="AlphaFoldDB" id="A0AAW1NLG8"/>
<proteinExistence type="inferred from homology"/>
<keyword evidence="6 10" id="KW-0812">Transmembrane</keyword>
<evidence type="ECO:0000256" key="3">
    <source>
        <dbReference type="ARBA" id="ARBA00022603"/>
    </source>
</evidence>
<dbReference type="InterPro" id="IPR035952">
    <property type="entry name" value="Rhomboid-like_sf"/>
</dbReference>
<keyword evidence="5" id="KW-0949">S-adenosyl-L-methionine</keyword>
<dbReference type="InterPro" id="IPR015353">
    <property type="entry name" value="Rubisco_LSMT_subst-bd"/>
</dbReference>
<evidence type="ECO:0000256" key="4">
    <source>
        <dbReference type="ARBA" id="ARBA00022679"/>
    </source>
</evidence>
<dbReference type="CDD" id="cd10527">
    <property type="entry name" value="SET_LSMT"/>
    <property type="match status" value="1"/>
</dbReference>
<protein>
    <recommendedName>
        <fullName evidence="11">SET domain-containing protein</fullName>
    </recommendedName>
</protein>
<comment type="subcellular location">
    <subcellularLocation>
        <location evidence="1">Membrane</location>
        <topology evidence="1">Multi-pass membrane protein</topology>
    </subcellularLocation>
</comment>
<accession>A0AAW1NLG8</accession>
<dbReference type="GO" id="GO:0032259">
    <property type="term" value="P:methylation"/>
    <property type="evidence" value="ECO:0007669"/>
    <property type="project" value="UniProtKB-KW"/>
</dbReference>
<dbReference type="SUPFAM" id="SSF81822">
    <property type="entry name" value="RuBisCo LSMT C-terminal, substrate-binding domain"/>
    <property type="match status" value="1"/>
</dbReference>
<dbReference type="PANTHER" id="PTHR13271:SF116">
    <property type="entry name" value="F21J9.27"/>
    <property type="match status" value="1"/>
</dbReference>
<evidence type="ECO:0000256" key="9">
    <source>
        <dbReference type="SAM" id="MobiDB-lite"/>
    </source>
</evidence>
<name>A0AAW1NLG8_9CHLO</name>
<dbReference type="InterPro" id="IPR036464">
    <property type="entry name" value="Rubisco_LSMT_subst-bd_sf"/>
</dbReference>
<dbReference type="InterPro" id="IPR001214">
    <property type="entry name" value="SET_dom"/>
</dbReference>
<dbReference type="PANTHER" id="PTHR13271">
    <property type="entry name" value="UNCHARACTERIZED PUTATIVE METHYLTRANSFERASE"/>
    <property type="match status" value="1"/>
</dbReference>
<feature type="transmembrane region" description="Helical" evidence="10">
    <location>
        <begin position="163"/>
        <end position="185"/>
    </location>
</feature>
<dbReference type="Gene3D" id="3.90.1420.10">
    <property type="entry name" value="Rubisco LSMT, substrate-binding domain"/>
    <property type="match status" value="1"/>
</dbReference>
<reference evidence="12 13" key="1">
    <citation type="journal article" date="2024" name="Nat. Commun.">
        <title>Phylogenomics reveals the evolutionary origins of lichenization in chlorophyte algae.</title>
        <authorList>
            <person name="Puginier C."/>
            <person name="Libourel C."/>
            <person name="Otte J."/>
            <person name="Skaloud P."/>
            <person name="Haon M."/>
            <person name="Grisel S."/>
            <person name="Petersen M."/>
            <person name="Berrin J.G."/>
            <person name="Delaux P.M."/>
            <person name="Dal Grande F."/>
            <person name="Keller J."/>
        </authorList>
    </citation>
    <scope>NUCLEOTIDE SEQUENCE [LARGE SCALE GENOMIC DNA]</scope>
    <source>
        <strain evidence="12 13">SAG 2036</strain>
    </source>
</reference>
<keyword evidence="3" id="KW-0489">Methyltransferase</keyword>
<evidence type="ECO:0000256" key="8">
    <source>
        <dbReference type="ARBA" id="ARBA00023136"/>
    </source>
</evidence>
<comment type="similarity">
    <text evidence="2">Belongs to the peptidase S54 family.</text>
</comment>
<feature type="transmembrane region" description="Helical" evidence="10">
    <location>
        <begin position="24"/>
        <end position="45"/>
    </location>
</feature>
<keyword evidence="8 10" id="KW-0472">Membrane</keyword>
<evidence type="ECO:0000259" key="11">
    <source>
        <dbReference type="PROSITE" id="PS50280"/>
    </source>
</evidence>
<organism evidence="12 13">
    <name type="scientific">Symbiochloris irregularis</name>
    <dbReference type="NCBI Taxonomy" id="706552"/>
    <lineage>
        <taxon>Eukaryota</taxon>
        <taxon>Viridiplantae</taxon>
        <taxon>Chlorophyta</taxon>
        <taxon>core chlorophytes</taxon>
        <taxon>Trebouxiophyceae</taxon>
        <taxon>Trebouxiales</taxon>
        <taxon>Trebouxiaceae</taxon>
        <taxon>Symbiochloris</taxon>
    </lineage>
</organism>
<dbReference type="InterPro" id="IPR050600">
    <property type="entry name" value="SETD3_SETD6_MTase"/>
</dbReference>
<dbReference type="SUPFAM" id="SSF144091">
    <property type="entry name" value="Rhomboid-like"/>
    <property type="match status" value="1"/>
</dbReference>
<dbReference type="Pfam" id="PF00856">
    <property type="entry name" value="SET"/>
    <property type="match status" value="1"/>
</dbReference>
<dbReference type="InterPro" id="IPR022764">
    <property type="entry name" value="Peptidase_S54_rhomboid_dom"/>
</dbReference>
<evidence type="ECO:0000313" key="12">
    <source>
        <dbReference type="EMBL" id="KAK9790543.1"/>
    </source>
</evidence>
<evidence type="ECO:0000256" key="7">
    <source>
        <dbReference type="ARBA" id="ARBA00022989"/>
    </source>
</evidence>
<dbReference type="Gene3D" id="3.90.1410.10">
    <property type="entry name" value="set domain protein methyltransferase, domain 1"/>
    <property type="match status" value="1"/>
</dbReference>
<dbReference type="GO" id="GO:0016020">
    <property type="term" value="C:membrane"/>
    <property type="evidence" value="ECO:0007669"/>
    <property type="project" value="UniProtKB-SubCell"/>
</dbReference>
<sequence length="828" mass="89928">MQPDAVQQASPATQISAWFRSIPLCTRSVLVLCSGIYACCLLTGYDDFYPFCLSAQDVVQKLQVYRIFTSPLLHVGILHIAFNMLAFVPIASSLERTQGSLPLAHLLALLTLVGDSFFIILSYALSYWDEQRWLNTCAVGFSGIVFGLIVIDNAASGASHRSVFGFFAVPAKVYPWALLLLWQILLPGVSFLGHLGGILAGEAHVRGLLKYITPSTAFVQRMEGTWPVSACAHWDAFILSTTTELSGPVLPTSYRPSETGSTDTPRAAMAGVWSWVEQMRSRISTGYSAVPSSDPGERTTSHSPAGRGAFAGQPHTIAGQEAASQKFRLVIWQQSVFEIRDVSGKRTSRNLLRATLMQFVETQSRMQAGPRLCHFCIARVVPRASWPRQIATKASGSDALCDWVVSQGGGLRSLKIESGEGNRGFELVAAEDIAEGTTVISLPEAATLAYDDGKTDHKLQALINQIPADLWGARLALRVISERIKATNSKWNTYIENLPRGIPGLPIFFQREAVQGLQYAPVTHQINKRCRFLLDYTTKELQGNADAFQGQNVDANALAWGMGVVTSRGFRLKGLSASASMLPLIDMSSHSFEPNCKVQQLSNGDVRMITLREVSRGLPLTLSYGNLDNDALLLDYGFFVRGNPHDRVGLQFTLALIKAGRAEVAKISDADQSSLDSLPSWQRGRLEELGVESGSEVTLGRKPVATEALVAAIRILAATDESQLQGRGAADLGSLEKPLNGDVEVLALRILAGVCLCAHNRFSSTLAEDDMAIEAALQGREPLAADVLLAVQFRAEKKRVLYDALASIASRIKEVAPTLTSETPKHSV</sequence>
<feature type="transmembrane region" description="Helical" evidence="10">
    <location>
        <begin position="133"/>
        <end position="151"/>
    </location>
</feature>
<comment type="caution">
    <text evidence="12">The sequence shown here is derived from an EMBL/GenBank/DDBJ whole genome shotgun (WGS) entry which is preliminary data.</text>
</comment>
<keyword evidence="13" id="KW-1185">Reference proteome</keyword>
<dbReference type="InterPro" id="IPR046341">
    <property type="entry name" value="SET_dom_sf"/>
</dbReference>
<dbReference type="FunFam" id="1.20.1540.10:FF:000008">
    <property type="entry name" value="RHOMBOID-like protein 13"/>
    <property type="match status" value="1"/>
</dbReference>
<dbReference type="GO" id="GO:0016279">
    <property type="term" value="F:protein-lysine N-methyltransferase activity"/>
    <property type="evidence" value="ECO:0007669"/>
    <property type="project" value="TreeGrafter"/>
</dbReference>
<feature type="region of interest" description="Disordered" evidence="9">
    <location>
        <begin position="286"/>
        <end position="312"/>
    </location>
</feature>
<evidence type="ECO:0000256" key="5">
    <source>
        <dbReference type="ARBA" id="ARBA00022691"/>
    </source>
</evidence>
<keyword evidence="7 10" id="KW-1133">Transmembrane helix</keyword>
<dbReference type="GO" id="GO:0004252">
    <property type="term" value="F:serine-type endopeptidase activity"/>
    <property type="evidence" value="ECO:0007669"/>
    <property type="project" value="InterPro"/>
</dbReference>
<feature type="transmembrane region" description="Helical" evidence="10">
    <location>
        <begin position="103"/>
        <end position="127"/>
    </location>
</feature>
<gene>
    <name evidence="12" type="ORF">WJX73_007583</name>
</gene>
<evidence type="ECO:0000256" key="6">
    <source>
        <dbReference type="ARBA" id="ARBA00022692"/>
    </source>
</evidence>
<keyword evidence="4" id="KW-0808">Transferase</keyword>
<dbReference type="Pfam" id="PF09273">
    <property type="entry name" value="Rubis-subs-bind"/>
    <property type="match status" value="1"/>
</dbReference>
<evidence type="ECO:0000256" key="2">
    <source>
        <dbReference type="ARBA" id="ARBA00009045"/>
    </source>
</evidence>
<evidence type="ECO:0000256" key="1">
    <source>
        <dbReference type="ARBA" id="ARBA00004141"/>
    </source>
</evidence>
<dbReference type="PROSITE" id="PS50280">
    <property type="entry name" value="SET"/>
    <property type="match status" value="1"/>
</dbReference>
<dbReference type="Gene3D" id="1.20.1540.10">
    <property type="entry name" value="Rhomboid-like"/>
    <property type="match status" value="1"/>
</dbReference>
<evidence type="ECO:0000256" key="10">
    <source>
        <dbReference type="SAM" id="Phobius"/>
    </source>
</evidence>
<dbReference type="SUPFAM" id="SSF82199">
    <property type="entry name" value="SET domain"/>
    <property type="match status" value="1"/>
</dbReference>
<feature type="domain" description="SET" evidence="11">
    <location>
        <begin position="409"/>
        <end position="625"/>
    </location>
</feature>
<dbReference type="Proteomes" id="UP001465755">
    <property type="component" value="Unassembled WGS sequence"/>
</dbReference>
<dbReference type="Pfam" id="PF01694">
    <property type="entry name" value="Rhomboid"/>
    <property type="match status" value="1"/>
</dbReference>
<feature type="transmembrane region" description="Helical" evidence="10">
    <location>
        <begin position="65"/>
        <end position="91"/>
    </location>
</feature>
<dbReference type="EMBL" id="JALJOQ010000191">
    <property type="protein sequence ID" value="KAK9790543.1"/>
    <property type="molecule type" value="Genomic_DNA"/>
</dbReference>
<evidence type="ECO:0000313" key="13">
    <source>
        <dbReference type="Proteomes" id="UP001465755"/>
    </source>
</evidence>